<sequence length="112" mass="12439">MVCRLTFKRPCFFVLLLNVGRSEPPGKTSSRCSRRHAAAATTSPDQDPNSLIQTGVGGVILLSPAHYTSCTNYGVSKNNNKKIQRELKSKKKKISRKERFIEDVARTTASEN</sequence>
<dbReference type="Proteomes" id="UP001469553">
    <property type="component" value="Unassembled WGS sequence"/>
</dbReference>
<evidence type="ECO:0000256" key="2">
    <source>
        <dbReference type="SAM" id="SignalP"/>
    </source>
</evidence>
<evidence type="ECO:0000256" key="1">
    <source>
        <dbReference type="SAM" id="MobiDB-lite"/>
    </source>
</evidence>
<organism evidence="3 4">
    <name type="scientific">Ameca splendens</name>
    <dbReference type="NCBI Taxonomy" id="208324"/>
    <lineage>
        <taxon>Eukaryota</taxon>
        <taxon>Metazoa</taxon>
        <taxon>Chordata</taxon>
        <taxon>Craniata</taxon>
        <taxon>Vertebrata</taxon>
        <taxon>Euteleostomi</taxon>
        <taxon>Actinopterygii</taxon>
        <taxon>Neopterygii</taxon>
        <taxon>Teleostei</taxon>
        <taxon>Neoteleostei</taxon>
        <taxon>Acanthomorphata</taxon>
        <taxon>Ovalentaria</taxon>
        <taxon>Atherinomorphae</taxon>
        <taxon>Cyprinodontiformes</taxon>
        <taxon>Goodeidae</taxon>
        <taxon>Ameca</taxon>
    </lineage>
</organism>
<feature type="signal peptide" evidence="2">
    <location>
        <begin position="1"/>
        <end position="22"/>
    </location>
</feature>
<accession>A0ABV0ZRH7</accession>
<keyword evidence="4" id="KW-1185">Reference proteome</keyword>
<evidence type="ECO:0008006" key="5">
    <source>
        <dbReference type="Google" id="ProtNLM"/>
    </source>
</evidence>
<name>A0ABV0ZRH7_9TELE</name>
<evidence type="ECO:0000313" key="3">
    <source>
        <dbReference type="EMBL" id="MEQ2308195.1"/>
    </source>
</evidence>
<protein>
    <recommendedName>
        <fullName evidence="5">Secreted protein</fullName>
    </recommendedName>
</protein>
<evidence type="ECO:0000313" key="4">
    <source>
        <dbReference type="Proteomes" id="UP001469553"/>
    </source>
</evidence>
<gene>
    <name evidence="3" type="ORF">AMECASPLE_025759</name>
</gene>
<feature type="chain" id="PRO_5045453406" description="Secreted protein" evidence="2">
    <location>
        <begin position="23"/>
        <end position="112"/>
    </location>
</feature>
<feature type="region of interest" description="Disordered" evidence="1">
    <location>
        <begin position="21"/>
        <end position="49"/>
    </location>
</feature>
<proteinExistence type="predicted"/>
<dbReference type="EMBL" id="JAHRIP010068399">
    <property type="protein sequence ID" value="MEQ2308195.1"/>
    <property type="molecule type" value="Genomic_DNA"/>
</dbReference>
<reference evidence="3 4" key="1">
    <citation type="submission" date="2021-06" db="EMBL/GenBank/DDBJ databases">
        <authorList>
            <person name="Palmer J.M."/>
        </authorList>
    </citation>
    <scope>NUCLEOTIDE SEQUENCE [LARGE SCALE GENOMIC DNA]</scope>
    <source>
        <strain evidence="3 4">AS_MEX2019</strain>
        <tissue evidence="3">Muscle</tissue>
    </source>
</reference>
<comment type="caution">
    <text evidence="3">The sequence shown here is derived from an EMBL/GenBank/DDBJ whole genome shotgun (WGS) entry which is preliminary data.</text>
</comment>
<keyword evidence="2" id="KW-0732">Signal</keyword>